<proteinExistence type="inferred from homology"/>
<dbReference type="OrthoDB" id="312015at2759"/>
<reference evidence="12" key="1">
    <citation type="journal article" date="2018" name="Nat. Microbiol.">
        <title>Leveraging single-cell genomics to expand the fungal tree of life.</title>
        <authorList>
            <person name="Ahrendt S.R."/>
            <person name="Quandt C.A."/>
            <person name="Ciobanu D."/>
            <person name="Clum A."/>
            <person name="Salamov A."/>
            <person name="Andreopoulos B."/>
            <person name="Cheng J.F."/>
            <person name="Woyke T."/>
            <person name="Pelin A."/>
            <person name="Henrissat B."/>
            <person name="Reynolds N.K."/>
            <person name="Benny G.L."/>
            <person name="Smith M.E."/>
            <person name="James T.Y."/>
            <person name="Grigoriev I.V."/>
        </authorList>
    </citation>
    <scope>NUCLEOTIDE SEQUENCE [LARGE SCALE GENOMIC DNA]</scope>
</reference>
<dbReference type="GO" id="GO:0007155">
    <property type="term" value="P:cell adhesion"/>
    <property type="evidence" value="ECO:0007669"/>
    <property type="project" value="UniProtKB-KW"/>
</dbReference>
<keyword evidence="12" id="KW-1185">Reference proteome</keyword>
<dbReference type="InterPro" id="IPR021622">
    <property type="entry name" value="Afadin/alpha-actinin-bd"/>
</dbReference>
<evidence type="ECO:0000313" key="12">
    <source>
        <dbReference type="Proteomes" id="UP000267251"/>
    </source>
</evidence>
<keyword evidence="6" id="KW-0965">Cell junction</keyword>
<dbReference type="EMBL" id="KZ988364">
    <property type="protein sequence ID" value="RKP12355.1"/>
    <property type="molecule type" value="Genomic_DNA"/>
</dbReference>
<feature type="region of interest" description="Disordered" evidence="10">
    <location>
        <begin position="1"/>
        <end position="43"/>
    </location>
</feature>
<evidence type="ECO:0000256" key="4">
    <source>
        <dbReference type="ARBA" id="ARBA00022490"/>
    </source>
</evidence>
<organism evidence="11 12">
    <name type="scientific">Piptocephalis cylindrospora</name>
    <dbReference type="NCBI Taxonomy" id="1907219"/>
    <lineage>
        <taxon>Eukaryota</taxon>
        <taxon>Fungi</taxon>
        <taxon>Fungi incertae sedis</taxon>
        <taxon>Zoopagomycota</taxon>
        <taxon>Zoopagomycotina</taxon>
        <taxon>Zoopagomycetes</taxon>
        <taxon>Zoopagales</taxon>
        <taxon>Piptocephalidaceae</taxon>
        <taxon>Piptocephalis</taxon>
    </lineage>
</organism>
<evidence type="ECO:0000256" key="10">
    <source>
        <dbReference type="SAM" id="MobiDB-lite"/>
    </source>
</evidence>
<evidence type="ECO:0000313" key="11">
    <source>
        <dbReference type="EMBL" id="RKP12355.1"/>
    </source>
</evidence>
<dbReference type="Pfam" id="PF11559">
    <property type="entry name" value="ADIP"/>
    <property type="match status" value="1"/>
</dbReference>
<dbReference type="AlphaFoldDB" id="A0A4P9Y0R8"/>
<dbReference type="Proteomes" id="UP000267251">
    <property type="component" value="Unassembled WGS sequence"/>
</dbReference>
<feature type="compositionally biased region" description="Basic and acidic residues" evidence="10">
    <location>
        <begin position="31"/>
        <end position="43"/>
    </location>
</feature>
<gene>
    <name evidence="11" type="ORF">BJ684DRAFT_17144</name>
</gene>
<evidence type="ECO:0000256" key="6">
    <source>
        <dbReference type="ARBA" id="ARBA00022949"/>
    </source>
</evidence>
<protein>
    <submittedName>
        <fullName evidence="11">Afadin and alpha-actinin-binding-domain-containing protein</fullName>
    </submittedName>
</protein>
<keyword evidence="5" id="KW-0130">Cell adhesion</keyword>
<feature type="non-terminal residue" evidence="11">
    <location>
        <position position="482"/>
    </location>
</feature>
<sequence length="482" mass="55012">MDGTRSFLQDPYFRSSTPPQPIQPQRQYSKGRGEHTPSHMVLDTERTHLTGLSSLESPPGDSISLVAGSTARFPGFEEAMGQKTGYGEDEGDHPMMTTNTIMSDRENRQRDTEYREDLEERYVRVQAENETLQEAIDRYRSSVEQAERDADNYKGRWQVSESNYRGEAERHKATREELRAVKLHLQQGRSQYTHELRKRELEYGRLKDRLQKAMQDKYKAGKLGMKALNVIFGLWLIRRSPIIRMSLSRPGGKEEQLVGDNESLRRTIHLVIREMESLLLGSKGGDGLGMGEGGRVDEVSEEEVMMGTAAGVRGEGRAREGKGTHEEVAQLIRDIHTQYEHLMLQAQAPADAEILEMKEEALATREAEIDLLQRQSEEYKYVIEEQGKLIEMTLAPDFIQGKVAIGEGRGRKEGEDLTMEDEPVSPTSGPIQDAQIRLSKQRADLVEERKRFTDATIQIRREQEAFAREKAQFEEERRSVET</sequence>
<dbReference type="InterPro" id="IPR052300">
    <property type="entry name" value="Adhesion_Centrosome_assoc"/>
</dbReference>
<accession>A0A4P9Y0R8</accession>
<evidence type="ECO:0000256" key="1">
    <source>
        <dbReference type="ARBA" id="ARBA00004282"/>
    </source>
</evidence>
<comment type="subcellular location">
    <subcellularLocation>
        <location evidence="1">Cell junction</location>
    </subcellularLocation>
    <subcellularLocation>
        <location evidence="2">Cytoplasm</location>
        <location evidence="2">Cytoskeleton</location>
        <location evidence="2">Microtubule organizing center</location>
        <location evidence="2">Centrosome</location>
    </subcellularLocation>
</comment>
<evidence type="ECO:0000256" key="7">
    <source>
        <dbReference type="ARBA" id="ARBA00023054"/>
    </source>
</evidence>
<keyword evidence="4" id="KW-0963">Cytoplasm</keyword>
<evidence type="ECO:0000256" key="2">
    <source>
        <dbReference type="ARBA" id="ARBA00004300"/>
    </source>
</evidence>
<name>A0A4P9Y0R8_9FUNG</name>
<dbReference type="PANTHER" id="PTHR46507">
    <property type="entry name" value="AFADIN- AND ALPHA-ACTININ-BINDING PROTEIN"/>
    <property type="match status" value="1"/>
</dbReference>
<dbReference type="GO" id="GO:0035735">
    <property type="term" value="P:intraciliary transport involved in cilium assembly"/>
    <property type="evidence" value="ECO:0007669"/>
    <property type="project" value="TreeGrafter"/>
</dbReference>
<feature type="region of interest" description="Disordered" evidence="10">
    <location>
        <begin position="409"/>
        <end position="431"/>
    </location>
</feature>
<evidence type="ECO:0000256" key="5">
    <source>
        <dbReference type="ARBA" id="ARBA00022889"/>
    </source>
</evidence>
<comment type="similarity">
    <text evidence="3">Belongs to the ADIP family.</text>
</comment>
<evidence type="ECO:0000256" key="8">
    <source>
        <dbReference type="ARBA" id="ARBA00023212"/>
    </source>
</evidence>
<dbReference type="GO" id="GO:0036064">
    <property type="term" value="C:ciliary basal body"/>
    <property type="evidence" value="ECO:0007669"/>
    <property type="project" value="TreeGrafter"/>
</dbReference>
<feature type="coiled-coil region" evidence="9">
    <location>
        <begin position="115"/>
        <end position="156"/>
    </location>
</feature>
<evidence type="ECO:0000256" key="9">
    <source>
        <dbReference type="SAM" id="Coils"/>
    </source>
</evidence>
<dbReference type="PANTHER" id="PTHR46507:SF4">
    <property type="entry name" value="SSX FAMILY MEMBER 2 INTERACTING PROTEIN"/>
    <property type="match status" value="1"/>
</dbReference>
<keyword evidence="7 9" id="KW-0175">Coiled coil</keyword>
<keyword evidence="8" id="KW-0206">Cytoskeleton</keyword>
<evidence type="ECO:0000256" key="3">
    <source>
        <dbReference type="ARBA" id="ARBA00009291"/>
    </source>
</evidence>